<sequence length="372" mass="41622">MKVPLLDLAEQNQKLRPEIEAALGRVLDTNGFILGSEVAALEKELADYCGTKHAIACASGTDALLLALMAFDIKDGDEVITTPYSFFATVSSITRLGAKPVFVDIDPQTYNLDVSQIEAKITERTKAIQPVHLYGQCADMNELRKIAEKYSIPLVEDAAQAIGAEENGVRAGAMSEIGCFSFYPSKNLGGMGDGGFMTTNDDALAHKLNALRVHGSFERYYHKWVGLNSRLDGFQGAVLRVKLPHLDSWSDARKANADYYRKLFTDAGLTENVVLPFERENVRHIYNQFVVRVPEKRDELRKFLTENEIGTDIYYPVSLHLQECFEYLGLKSGDFPESEKASRETLALPIFPELRKEQQEYVVEKTAAFFLD</sequence>
<dbReference type="PIRSF" id="PIRSF000390">
    <property type="entry name" value="PLP_StrS"/>
    <property type="match status" value="1"/>
</dbReference>
<keyword evidence="3" id="KW-0808">Transferase</keyword>
<dbReference type="InterPro" id="IPR015421">
    <property type="entry name" value="PyrdxlP-dep_Trfase_major"/>
</dbReference>
<gene>
    <name evidence="3" type="ORF">Bpfe_031571</name>
</gene>
<dbReference type="InterPro" id="IPR015422">
    <property type="entry name" value="PyrdxlP-dep_Trfase_small"/>
</dbReference>
<comment type="caution">
    <text evidence="3">The sequence shown here is derived from an EMBL/GenBank/DDBJ whole genome shotgun (WGS) entry which is preliminary data.</text>
</comment>
<keyword evidence="3" id="KW-0032">Aminotransferase</keyword>
<dbReference type="Gene3D" id="3.90.1150.10">
    <property type="entry name" value="Aspartate Aminotransferase, domain 1"/>
    <property type="match status" value="1"/>
</dbReference>
<dbReference type="PANTHER" id="PTHR30244:SF36">
    <property type="entry name" value="3-OXO-GLUCOSE-6-PHOSPHATE:GLUTAMATE AMINOTRANSFERASE"/>
    <property type="match status" value="1"/>
</dbReference>
<keyword evidence="1" id="KW-0663">Pyridoxal phosphate</keyword>
<dbReference type="GO" id="GO:0000271">
    <property type="term" value="P:polysaccharide biosynthetic process"/>
    <property type="evidence" value="ECO:0007669"/>
    <property type="project" value="TreeGrafter"/>
</dbReference>
<protein>
    <submittedName>
        <fullName evidence="3">DegT/DnrJ/EryC1/StrS family aminotransferase</fullName>
    </submittedName>
</protein>
<dbReference type="InterPro" id="IPR000653">
    <property type="entry name" value="DegT/StrS_aminotransferase"/>
</dbReference>
<evidence type="ECO:0000313" key="4">
    <source>
        <dbReference type="Proteomes" id="UP001233172"/>
    </source>
</evidence>
<dbReference type="EMBL" id="JASAOG010000496">
    <property type="protein sequence ID" value="KAK0038627.1"/>
    <property type="molecule type" value="Genomic_DNA"/>
</dbReference>
<dbReference type="CDD" id="cd00616">
    <property type="entry name" value="AHBA_syn"/>
    <property type="match status" value="1"/>
</dbReference>
<dbReference type="Gene3D" id="3.40.640.10">
    <property type="entry name" value="Type I PLP-dependent aspartate aminotransferase-like (Major domain)"/>
    <property type="match status" value="1"/>
</dbReference>
<dbReference type="GO" id="GO:0030170">
    <property type="term" value="F:pyridoxal phosphate binding"/>
    <property type="evidence" value="ECO:0007669"/>
    <property type="project" value="UniProtKB-ARBA"/>
</dbReference>
<comment type="similarity">
    <text evidence="2">Belongs to the DegT/DnrJ/EryC1 family.</text>
</comment>
<reference evidence="3" key="2">
    <citation type="submission" date="2023-04" db="EMBL/GenBank/DDBJ databases">
        <authorList>
            <person name="Bu L."/>
            <person name="Lu L."/>
            <person name="Laidemitt M.R."/>
            <person name="Zhang S.M."/>
            <person name="Mutuku M."/>
            <person name="Mkoji G."/>
            <person name="Steinauer M."/>
            <person name="Loker E.S."/>
        </authorList>
    </citation>
    <scope>NUCLEOTIDE SEQUENCE</scope>
    <source>
        <strain evidence="3">KasaAsao</strain>
        <tissue evidence="3">Whole Snail</tissue>
    </source>
</reference>
<dbReference type="InterPro" id="IPR015424">
    <property type="entry name" value="PyrdxlP-dep_Trfase"/>
</dbReference>
<dbReference type="AlphaFoldDB" id="A0AAD8AMR8"/>
<dbReference type="SUPFAM" id="SSF53383">
    <property type="entry name" value="PLP-dependent transferases"/>
    <property type="match status" value="1"/>
</dbReference>
<proteinExistence type="inferred from homology"/>
<reference evidence="3" key="1">
    <citation type="journal article" date="2023" name="PLoS Negl. Trop. Dis.">
        <title>A genome sequence for Biomphalaria pfeifferi, the major vector snail for the human-infecting parasite Schistosoma mansoni.</title>
        <authorList>
            <person name="Bu L."/>
            <person name="Lu L."/>
            <person name="Laidemitt M.R."/>
            <person name="Zhang S.M."/>
            <person name="Mutuku M."/>
            <person name="Mkoji G."/>
            <person name="Steinauer M."/>
            <person name="Loker E.S."/>
        </authorList>
    </citation>
    <scope>NUCLEOTIDE SEQUENCE</scope>
    <source>
        <strain evidence="3">KasaAsao</strain>
    </source>
</reference>
<dbReference type="GO" id="GO:0008483">
    <property type="term" value="F:transaminase activity"/>
    <property type="evidence" value="ECO:0007669"/>
    <property type="project" value="UniProtKB-KW"/>
</dbReference>
<name>A0AAD8AMR8_BIOPF</name>
<dbReference type="PANTHER" id="PTHR30244">
    <property type="entry name" value="TRANSAMINASE"/>
    <property type="match status" value="1"/>
</dbReference>
<dbReference type="Pfam" id="PF01041">
    <property type="entry name" value="DegT_DnrJ_EryC1"/>
    <property type="match status" value="1"/>
</dbReference>
<organism evidence="3 4">
    <name type="scientific">Biomphalaria pfeifferi</name>
    <name type="common">Bloodfluke planorb</name>
    <name type="synonym">Freshwater snail</name>
    <dbReference type="NCBI Taxonomy" id="112525"/>
    <lineage>
        <taxon>Eukaryota</taxon>
        <taxon>Metazoa</taxon>
        <taxon>Spiralia</taxon>
        <taxon>Lophotrochozoa</taxon>
        <taxon>Mollusca</taxon>
        <taxon>Gastropoda</taxon>
        <taxon>Heterobranchia</taxon>
        <taxon>Euthyneura</taxon>
        <taxon>Panpulmonata</taxon>
        <taxon>Hygrophila</taxon>
        <taxon>Lymnaeoidea</taxon>
        <taxon>Planorbidae</taxon>
        <taxon>Biomphalaria</taxon>
    </lineage>
</organism>
<accession>A0AAD8AMR8</accession>
<evidence type="ECO:0000256" key="2">
    <source>
        <dbReference type="ARBA" id="ARBA00037999"/>
    </source>
</evidence>
<evidence type="ECO:0000256" key="1">
    <source>
        <dbReference type="ARBA" id="ARBA00022898"/>
    </source>
</evidence>
<evidence type="ECO:0000313" key="3">
    <source>
        <dbReference type="EMBL" id="KAK0038627.1"/>
    </source>
</evidence>
<keyword evidence="4" id="KW-1185">Reference proteome</keyword>
<dbReference type="Proteomes" id="UP001233172">
    <property type="component" value="Unassembled WGS sequence"/>
</dbReference>
<dbReference type="FunFam" id="3.40.640.10:FF:000089">
    <property type="entry name" value="Aminotransferase, DegT/DnrJ/EryC1/StrS family"/>
    <property type="match status" value="1"/>
</dbReference>